<proteinExistence type="predicted"/>
<evidence type="ECO:0000259" key="1">
    <source>
        <dbReference type="Pfam" id="PF12333"/>
    </source>
</evidence>
<gene>
    <name evidence="2" type="ORF">Dbus_chrXg512</name>
</gene>
<name>A0A0M5J5Y3_DROBS</name>
<dbReference type="SUPFAM" id="SSF48371">
    <property type="entry name" value="ARM repeat"/>
    <property type="match status" value="1"/>
</dbReference>
<sequence>MGGQHKKHLRAEKAKVKLKGAKLPKGLNVTKTDFKVRKIEIREQLRDTALFAGSGAQRQLNLKETLSRLKHHNSKFRLDALHQIRDAVKSGQAQQLIGQLNELLQGVTSGALDIEREVRQQSCKTLDVLLEALEADAISPFFHIITAYLRCAMTHVQPAIQEDSLALMDVLLLRVPGQLLAERSASSMISHFIDMISRLRHDTRNSNRLLTVRLGQGQQTTIKWRTKVLLRLQQIFQTLLQRENSKGAAKPRVVHFEQETEQYYNVLRPLQLDRRNTHIILHEGMRPTEQLQLQNYVEQLMPLLQDSWLEVRPEQQQQKDKEKQQQQLQQQQILLDGDAAASLMVVLDIMQQLWQLVLQQPGQQEQQQLLSTWLRKNYADNFLRYFLRESSFPYEQTPTTLSKKRKGKANANANANDNQCLAQNLTLVHLLCHFWPQPKQALSEDFAALLHYMLRCLRQLRTINPPEQLRLVAALRALLLDNGAALLALQPLQMGLLLSQCIDAYVEQQYTTREGVATRVLHLLCELVQQPQLYQEYGGADQFGFFLKYLPQLLLKPSVSDATLAAMFTLSRQGNVVFLTALAECVAPVLQNLQHLQLTGDTSQAEAQFELQKRILNLFYYAKHAAGQQKLLEQALQECQLQASEQVFNYFKSVLSFD</sequence>
<dbReference type="Gene3D" id="1.25.10.10">
    <property type="entry name" value="Leucine-rich Repeat Variant"/>
    <property type="match status" value="1"/>
</dbReference>
<dbReference type="Proteomes" id="UP000494163">
    <property type="component" value="Chromosome X"/>
</dbReference>
<evidence type="ECO:0000313" key="3">
    <source>
        <dbReference type="Proteomes" id="UP000494163"/>
    </source>
</evidence>
<dbReference type="OMA" id="WLEVRPQ"/>
<dbReference type="InterPro" id="IPR024679">
    <property type="entry name" value="Ipi1_N"/>
</dbReference>
<accession>A0A0M5J5Y3</accession>
<dbReference type="STRING" id="30019.A0A0M5J5Y3"/>
<dbReference type="OrthoDB" id="361362at2759"/>
<protein>
    <submittedName>
        <fullName evidence="2">CG1575</fullName>
    </submittedName>
</protein>
<feature type="domain" description="Pre-rRNA-processing protein Ipi1 N-terminal" evidence="1">
    <location>
        <begin position="137"/>
        <end position="235"/>
    </location>
</feature>
<dbReference type="InterPro" id="IPR011989">
    <property type="entry name" value="ARM-like"/>
</dbReference>
<dbReference type="AlphaFoldDB" id="A0A0M5J5Y3"/>
<keyword evidence="3" id="KW-1185">Reference proteome</keyword>
<evidence type="ECO:0000313" key="2">
    <source>
        <dbReference type="EMBL" id="ALC48656.1"/>
    </source>
</evidence>
<organism evidence="2 3">
    <name type="scientific">Drosophila busckii</name>
    <name type="common">Fruit fly</name>
    <dbReference type="NCBI Taxonomy" id="30019"/>
    <lineage>
        <taxon>Eukaryota</taxon>
        <taxon>Metazoa</taxon>
        <taxon>Ecdysozoa</taxon>
        <taxon>Arthropoda</taxon>
        <taxon>Hexapoda</taxon>
        <taxon>Insecta</taxon>
        <taxon>Pterygota</taxon>
        <taxon>Neoptera</taxon>
        <taxon>Endopterygota</taxon>
        <taxon>Diptera</taxon>
        <taxon>Brachycera</taxon>
        <taxon>Muscomorpha</taxon>
        <taxon>Ephydroidea</taxon>
        <taxon>Drosophilidae</taxon>
        <taxon>Drosophila</taxon>
    </lineage>
</organism>
<dbReference type="InterPro" id="IPR016024">
    <property type="entry name" value="ARM-type_fold"/>
</dbReference>
<dbReference type="Pfam" id="PF12333">
    <property type="entry name" value="Ipi1_N"/>
    <property type="match status" value="1"/>
</dbReference>
<dbReference type="EMBL" id="CP012528">
    <property type="protein sequence ID" value="ALC48656.1"/>
    <property type="molecule type" value="Genomic_DNA"/>
</dbReference>
<reference evidence="2 3" key="1">
    <citation type="submission" date="2015-08" db="EMBL/GenBank/DDBJ databases">
        <title>Ancestral chromatin configuration constrains chromatin evolution on differentiating sex chromosomes in Drosophila.</title>
        <authorList>
            <person name="Zhou Q."/>
            <person name="Bachtrog D."/>
        </authorList>
    </citation>
    <scope>NUCLEOTIDE SEQUENCE [LARGE SCALE GENOMIC DNA]</scope>
    <source>
        <tissue evidence="2">Whole larvae</tissue>
    </source>
</reference>